<dbReference type="Proteomes" id="UP000274822">
    <property type="component" value="Unassembled WGS sequence"/>
</dbReference>
<accession>A0A433QSE6</accession>
<sequence>MQRPTRCTMSQRTSTRKCTIVTYTRRTRPTLPLWRNNTNRFGHSVKFSDRDFKPYIDFKNAEAVRELTYCLLRQDFNIEMDIPLDMLCPTVPNRLNYILWIEDVIQNDREVGPIVRGIDIGTGASCIYPLLGCAMNKHWTFLGTDINDRSLTYARANVARNGLGDQIHLFLNKDPEKVLPLDEVEGLDAGARYTFCMCNPPFYESLEQLEESANNKELPPSAVCTGTENEMITPGGEFQFIMRIVQESMVLRERVRWYTSTIGRRETLDKLVTELKTLKIDNYVVTDFCQGRTRRWGIGWSFGDHRPPSYKTTSSAPIYKKLKRLAPPTTVFRLRLSYPSTAVQRALCALFDALGARAEWDDGKAEFIGRVVRNTWSRAARRKKLEQEEEKGGDREVLFEFRCQILETGRKDDADGIAEKEEGGEGTEVVMMWTVGKDREVFMGFWSHIMKKLEERLVVEGGEEAKSTRT</sequence>
<dbReference type="Pfam" id="PF05971">
    <property type="entry name" value="Methyltransf_10"/>
    <property type="match status" value="1"/>
</dbReference>
<keyword evidence="4" id="KW-1185">Reference proteome</keyword>
<evidence type="ECO:0000256" key="2">
    <source>
        <dbReference type="ARBA" id="ARBA00022679"/>
    </source>
</evidence>
<reference evidence="3 4" key="1">
    <citation type="journal article" date="2018" name="New Phytol.">
        <title>Phylogenomics of Endogonaceae and evolution of mycorrhizas within Mucoromycota.</title>
        <authorList>
            <person name="Chang Y."/>
            <person name="Desiro A."/>
            <person name="Na H."/>
            <person name="Sandor L."/>
            <person name="Lipzen A."/>
            <person name="Clum A."/>
            <person name="Barry K."/>
            <person name="Grigoriev I.V."/>
            <person name="Martin F.M."/>
            <person name="Stajich J.E."/>
            <person name="Smith M.E."/>
            <person name="Bonito G."/>
            <person name="Spatafora J.W."/>
        </authorList>
    </citation>
    <scope>NUCLEOTIDE SEQUENCE [LARGE SCALE GENOMIC DNA]</scope>
    <source>
        <strain evidence="3 4">AD002</strain>
    </source>
</reference>
<organism evidence="3 4">
    <name type="scientific">Jimgerdemannia flammicorona</name>
    <dbReference type="NCBI Taxonomy" id="994334"/>
    <lineage>
        <taxon>Eukaryota</taxon>
        <taxon>Fungi</taxon>
        <taxon>Fungi incertae sedis</taxon>
        <taxon>Mucoromycota</taxon>
        <taxon>Mucoromycotina</taxon>
        <taxon>Endogonomycetes</taxon>
        <taxon>Endogonales</taxon>
        <taxon>Endogonaceae</taxon>
        <taxon>Jimgerdemannia</taxon>
    </lineage>
</organism>
<evidence type="ECO:0000313" key="3">
    <source>
        <dbReference type="EMBL" id="RUS32710.1"/>
    </source>
</evidence>
<dbReference type="InterPro" id="IPR029063">
    <property type="entry name" value="SAM-dependent_MTases_sf"/>
</dbReference>
<dbReference type="EMBL" id="RBNJ01001836">
    <property type="protein sequence ID" value="RUS32710.1"/>
    <property type="molecule type" value="Genomic_DNA"/>
</dbReference>
<dbReference type="Gene3D" id="3.40.50.150">
    <property type="entry name" value="Vaccinia Virus protein VP39"/>
    <property type="match status" value="1"/>
</dbReference>
<comment type="caution">
    <text evidence="3">The sequence shown here is derived from an EMBL/GenBank/DDBJ whole genome shotgun (WGS) entry which is preliminary data.</text>
</comment>
<dbReference type="GO" id="GO:0005634">
    <property type="term" value="C:nucleus"/>
    <property type="evidence" value="ECO:0007669"/>
    <property type="project" value="TreeGrafter"/>
</dbReference>
<evidence type="ECO:0000313" key="4">
    <source>
        <dbReference type="Proteomes" id="UP000274822"/>
    </source>
</evidence>
<evidence type="ECO:0000256" key="1">
    <source>
        <dbReference type="ARBA" id="ARBA00022603"/>
    </source>
</evidence>
<dbReference type="SUPFAM" id="SSF53335">
    <property type="entry name" value="S-adenosyl-L-methionine-dependent methyltransferases"/>
    <property type="match status" value="1"/>
</dbReference>
<dbReference type="PANTHER" id="PTHR13393">
    <property type="entry name" value="SAM-DEPENDENT METHYLTRANSFERASE"/>
    <property type="match status" value="1"/>
</dbReference>
<protein>
    <recommendedName>
        <fullName evidence="5">U6 small nuclear RNA (adenine-(43)-N(6))-methyltransferase</fullName>
    </recommendedName>
</protein>
<dbReference type="PANTHER" id="PTHR13393:SF0">
    <property type="entry name" value="RNA N6-ADENOSINE-METHYLTRANSFERASE METTL16"/>
    <property type="match status" value="1"/>
</dbReference>
<evidence type="ECO:0008006" key="5">
    <source>
        <dbReference type="Google" id="ProtNLM"/>
    </source>
</evidence>
<dbReference type="AlphaFoldDB" id="A0A433QSE6"/>
<proteinExistence type="predicted"/>
<name>A0A433QSE6_9FUNG</name>
<dbReference type="InterPro" id="IPR010286">
    <property type="entry name" value="METTL16/RlmF"/>
</dbReference>
<dbReference type="GO" id="GO:0070475">
    <property type="term" value="P:rRNA base methylation"/>
    <property type="evidence" value="ECO:0007669"/>
    <property type="project" value="TreeGrafter"/>
</dbReference>
<keyword evidence="1" id="KW-0489">Methyltransferase</keyword>
<keyword evidence="2" id="KW-0808">Transferase</keyword>
<dbReference type="GO" id="GO:0008168">
    <property type="term" value="F:methyltransferase activity"/>
    <property type="evidence" value="ECO:0007669"/>
    <property type="project" value="UniProtKB-KW"/>
</dbReference>
<gene>
    <name evidence="3" type="ORF">BC938DRAFT_474530</name>
</gene>